<dbReference type="OrthoDB" id="10261524at2759"/>
<dbReference type="GO" id="GO:0045047">
    <property type="term" value="P:protein targeting to ER"/>
    <property type="evidence" value="ECO:0007669"/>
    <property type="project" value="TreeGrafter"/>
</dbReference>
<keyword evidence="12" id="KW-1185">Reference proteome</keyword>
<evidence type="ECO:0000313" key="12">
    <source>
        <dbReference type="Proteomes" id="UP001153678"/>
    </source>
</evidence>
<dbReference type="Pfam" id="PF04573">
    <property type="entry name" value="SPC22"/>
    <property type="match status" value="1"/>
</dbReference>
<comment type="caution">
    <text evidence="11">The sequence shown here is derived from an EMBL/GenBank/DDBJ whole genome shotgun (WGS) entry which is preliminary data.</text>
</comment>
<dbReference type="Proteomes" id="UP001153678">
    <property type="component" value="Unassembled WGS sequence"/>
</dbReference>
<sequence length="153" mass="17410">MKSPSFHNPCIQVTNIKVWLYDFEESGDKGLKEYAFVTMNINADFTPIFTFNTKAIFVSVVVEYETTSYNRNQIMLWSTTITNSSTARIKSHKTLNRYSLHDITPSFNGVNGTYTLEWNVIPIIGMIKYGRADSNDSKFTCAFPNIDGSATYK</sequence>
<proteinExistence type="inferred from homology"/>
<dbReference type="PANTHER" id="PTHR12804">
    <property type="entry name" value="MICROSOMAL SIGNAL PEPTIDASE 23 KD SUBUNIT SPC22/23"/>
    <property type="match status" value="1"/>
</dbReference>
<name>A0A9W4SYA5_9GLOM</name>
<dbReference type="GO" id="GO:0006465">
    <property type="term" value="P:signal peptide processing"/>
    <property type="evidence" value="ECO:0007669"/>
    <property type="project" value="InterPro"/>
</dbReference>
<comment type="subcellular location">
    <subcellularLocation>
        <location evidence="1">Endoplasmic reticulum membrane</location>
        <topology evidence="1">Single-pass type II membrane protein</topology>
    </subcellularLocation>
</comment>
<evidence type="ECO:0000256" key="5">
    <source>
        <dbReference type="ARBA" id="ARBA00022968"/>
    </source>
</evidence>
<evidence type="ECO:0000256" key="6">
    <source>
        <dbReference type="ARBA" id="ARBA00022989"/>
    </source>
</evidence>
<keyword evidence="5" id="KW-0735">Signal-anchor</keyword>
<dbReference type="EMBL" id="CAMKVN010003992">
    <property type="protein sequence ID" value="CAI2186067.1"/>
    <property type="molecule type" value="Genomic_DNA"/>
</dbReference>
<dbReference type="GO" id="GO:0005787">
    <property type="term" value="C:signal peptidase complex"/>
    <property type="evidence" value="ECO:0007669"/>
    <property type="project" value="InterPro"/>
</dbReference>
<organism evidence="11 12">
    <name type="scientific">Funneliformis geosporum</name>
    <dbReference type="NCBI Taxonomy" id="1117311"/>
    <lineage>
        <taxon>Eukaryota</taxon>
        <taxon>Fungi</taxon>
        <taxon>Fungi incertae sedis</taxon>
        <taxon>Mucoromycota</taxon>
        <taxon>Glomeromycotina</taxon>
        <taxon>Glomeromycetes</taxon>
        <taxon>Glomerales</taxon>
        <taxon>Glomeraceae</taxon>
        <taxon>Funneliformis</taxon>
    </lineage>
</organism>
<evidence type="ECO:0000256" key="7">
    <source>
        <dbReference type="ARBA" id="ARBA00023136"/>
    </source>
</evidence>
<accession>A0A9W4SYA5</accession>
<evidence type="ECO:0000256" key="8">
    <source>
        <dbReference type="ARBA" id="ARBA00029556"/>
    </source>
</evidence>
<evidence type="ECO:0000256" key="10">
    <source>
        <dbReference type="ARBA" id="ARBA00045670"/>
    </source>
</evidence>
<keyword evidence="6" id="KW-1133">Transmembrane helix</keyword>
<keyword evidence="3" id="KW-0812">Transmembrane</keyword>
<dbReference type="PANTHER" id="PTHR12804:SF0">
    <property type="entry name" value="SIGNAL PEPTIDASE COMPLEX SUBUNIT 3"/>
    <property type="match status" value="1"/>
</dbReference>
<comment type="similarity">
    <text evidence="2">Belongs to the SPCS3 family.</text>
</comment>
<evidence type="ECO:0000256" key="3">
    <source>
        <dbReference type="ARBA" id="ARBA00022692"/>
    </source>
</evidence>
<dbReference type="AlphaFoldDB" id="A0A9W4SYA5"/>
<gene>
    <name evidence="11" type="ORF">FWILDA_LOCUS12390</name>
</gene>
<evidence type="ECO:0000256" key="9">
    <source>
        <dbReference type="ARBA" id="ARBA00033146"/>
    </source>
</evidence>
<evidence type="ECO:0000256" key="2">
    <source>
        <dbReference type="ARBA" id="ARBA00009289"/>
    </source>
</evidence>
<keyword evidence="4" id="KW-0256">Endoplasmic reticulum</keyword>
<evidence type="ECO:0000256" key="4">
    <source>
        <dbReference type="ARBA" id="ARBA00022824"/>
    </source>
</evidence>
<evidence type="ECO:0000256" key="1">
    <source>
        <dbReference type="ARBA" id="ARBA00004648"/>
    </source>
</evidence>
<evidence type="ECO:0000313" key="11">
    <source>
        <dbReference type="EMBL" id="CAI2186067.1"/>
    </source>
</evidence>
<keyword evidence="7" id="KW-0472">Membrane</keyword>
<dbReference type="InterPro" id="IPR007653">
    <property type="entry name" value="SPC3"/>
</dbReference>
<reference evidence="11" key="1">
    <citation type="submission" date="2022-08" db="EMBL/GenBank/DDBJ databases">
        <authorList>
            <person name="Kallberg Y."/>
            <person name="Tangrot J."/>
            <person name="Rosling A."/>
        </authorList>
    </citation>
    <scope>NUCLEOTIDE SEQUENCE</scope>
    <source>
        <strain evidence="11">Wild A</strain>
    </source>
</reference>
<protein>
    <recommendedName>
        <fullName evidence="8">Signal peptidase complex subunit 3</fullName>
    </recommendedName>
    <alternativeName>
        <fullName evidence="9">Microsomal signal peptidase subunit 3</fullName>
    </alternativeName>
</protein>
<comment type="function">
    <text evidence="10">Essential component of the signal peptidase complex (SPC) which catalyzes the cleavage of N-terminal signal sequences from nascent proteins as they are translocated into the lumen of the endoplasmic reticulum. Essential for the SPC catalytic activity, possibly by stabilizing and positioning the active center of the complex close to the lumenal surface. Essential for viability.</text>
</comment>